<comment type="caution">
    <text evidence="1">The sequence shown here is derived from an EMBL/GenBank/DDBJ whole genome shotgun (WGS) entry which is preliminary data.</text>
</comment>
<proteinExistence type="predicted"/>
<evidence type="ECO:0000313" key="2">
    <source>
        <dbReference type="Proteomes" id="UP001419268"/>
    </source>
</evidence>
<dbReference type="EMBL" id="JBBNAG010000008">
    <property type="protein sequence ID" value="KAK9111507.1"/>
    <property type="molecule type" value="Genomic_DNA"/>
</dbReference>
<dbReference type="AlphaFoldDB" id="A0AAP0IAA1"/>
<keyword evidence="2" id="KW-1185">Reference proteome</keyword>
<reference evidence="1 2" key="1">
    <citation type="submission" date="2024-01" db="EMBL/GenBank/DDBJ databases">
        <title>Genome assemblies of Stephania.</title>
        <authorList>
            <person name="Yang L."/>
        </authorList>
    </citation>
    <scope>NUCLEOTIDE SEQUENCE [LARGE SCALE GENOMIC DNA]</scope>
    <source>
        <strain evidence="1">JXDWG</strain>
        <tissue evidence="1">Leaf</tissue>
    </source>
</reference>
<gene>
    <name evidence="1" type="ORF">Scep_019026</name>
</gene>
<sequence length="115" mass="12772">MQEECHQIENSAMESDHPTLKIPKRCLDGEHHTVVVIENKGLVECLSGGHSLILLRTTNTLGRPPDPSKLINLTGDLKIKRQSVKVKKISTLYMRSDSYVGNKLLNDDDLGHGVT</sequence>
<accession>A0AAP0IAA1</accession>
<organism evidence="1 2">
    <name type="scientific">Stephania cephalantha</name>
    <dbReference type="NCBI Taxonomy" id="152367"/>
    <lineage>
        <taxon>Eukaryota</taxon>
        <taxon>Viridiplantae</taxon>
        <taxon>Streptophyta</taxon>
        <taxon>Embryophyta</taxon>
        <taxon>Tracheophyta</taxon>
        <taxon>Spermatophyta</taxon>
        <taxon>Magnoliopsida</taxon>
        <taxon>Ranunculales</taxon>
        <taxon>Menispermaceae</taxon>
        <taxon>Menispermoideae</taxon>
        <taxon>Cissampelideae</taxon>
        <taxon>Stephania</taxon>
    </lineage>
</organism>
<evidence type="ECO:0000313" key="1">
    <source>
        <dbReference type="EMBL" id="KAK9111507.1"/>
    </source>
</evidence>
<dbReference type="Proteomes" id="UP001419268">
    <property type="component" value="Unassembled WGS sequence"/>
</dbReference>
<protein>
    <submittedName>
        <fullName evidence="1">Uncharacterized protein</fullName>
    </submittedName>
</protein>
<name>A0AAP0IAA1_9MAGN</name>